<organism evidence="2 3">
    <name type="scientific">Maribellus comscasis</name>
    <dbReference type="NCBI Taxonomy" id="2681766"/>
    <lineage>
        <taxon>Bacteria</taxon>
        <taxon>Pseudomonadati</taxon>
        <taxon>Bacteroidota</taxon>
        <taxon>Bacteroidia</taxon>
        <taxon>Marinilabiliales</taxon>
        <taxon>Prolixibacteraceae</taxon>
        <taxon>Maribellus</taxon>
    </lineage>
</organism>
<dbReference type="Pfam" id="PF13088">
    <property type="entry name" value="BNR_2"/>
    <property type="match status" value="1"/>
</dbReference>
<dbReference type="CDD" id="cd15482">
    <property type="entry name" value="Sialidase_non-viral"/>
    <property type="match status" value="1"/>
</dbReference>
<evidence type="ECO:0000259" key="1">
    <source>
        <dbReference type="Pfam" id="PF13088"/>
    </source>
</evidence>
<sequence>MCFAFFSISKAQENKPFLNPPQIIEKADVNENHSVESRQFSGISSLAVSPGGRMWCIWYAGPTPGEDLNNYVVLSTSGDKGETWNEVLVVDPDGPGPVRAFDPEVWIDPNGTLWIFWAQTTKDDNKIIGVWSLKTTDPDNEEPKWSEPRRLTDGVMMCKPLVLSTGEWVLPASTWRQNDYSAKAIVSTDEGKTWKERGAVDVPQEFRNFDEHMIIEKHNGDLWMLVRTKYGIGKSISSDRGKNWTPLIPSEIQHPAARFFIRRLNSGNLLLVKHGPIDMRTGRSHLMAFISKDDGFSWSNGLLLDERPGISYPDGQQTSDGTIYITYDYNRTKEQNVLFTSFTEDDVLKATDRQILNVFKNRNIVSKGGGRKD</sequence>
<dbReference type="KEGG" id="mcos:GM418_03620"/>
<reference evidence="2 3" key="1">
    <citation type="submission" date="2019-11" db="EMBL/GenBank/DDBJ databases">
        <authorList>
            <person name="Zheng R.K."/>
            <person name="Sun C.M."/>
        </authorList>
    </citation>
    <scope>NUCLEOTIDE SEQUENCE [LARGE SCALE GENOMIC DNA]</scope>
    <source>
        <strain evidence="2 3">WC007</strain>
    </source>
</reference>
<evidence type="ECO:0000313" key="2">
    <source>
        <dbReference type="EMBL" id="QGY48038.1"/>
    </source>
</evidence>
<dbReference type="PANTHER" id="PTHR43752:SF2">
    <property type="entry name" value="BNR_ASP-BOX REPEAT FAMILY PROTEIN"/>
    <property type="match status" value="1"/>
</dbReference>
<proteinExistence type="predicted"/>
<evidence type="ECO:0000313" key="3">
    <source>
        <dbReference type="Proteomes" id="UP000428260"/>
    </source>
</evidence>
<dbReference type="EMBL" id="CP046401">
    <property type="protein sequence ID" value="QGY48038.1"/>
    <property type="molecule type" value="Genomic_DNA"/>
</dbReference>
<dbReference type="Gene3D" id="2.120.10.10">
    <property type="match status" value="1"/>
</dbReference>
<dbReference type="PANTHER" id="PTHR43752">
    <property type="entry name" value="BNR/ASP-BOX REPEAT FAMILY PROTEIN"/>
    <property type="match status" value="1"/>
</dbReference>
<keyword evidence="3" id="KW-1185">Reference proteome</keyword>
<gene>
    <name evidence="2" type="ORF">GM418_03620</name>
</gene>
<dbReference type="Proteomes" id="UP000428260">
    <property type="component" value="Chromosome"/>
</dbReference>
<dbReference type="SUPFAM" id="SSF50939">
    <property type="entry name" value="Sialidases"/>
    <property type="match status" value="1"/>
</dbReference>
<feature type="domain" description="Sialidase" evidence="1">
    <location>
        <begin position="108"/>
        <end position="325"/>
    </location>
</feature>
<dbReference type="AlphaFoldDB" id="A0A6I6K3J5"/>
<dbReference type="InterPro" id="IPR011040">
    <property type="entry name" value="Sialidase"/>
</dbReference>
<name>A0A6I6K3J5_9BACT</name>
<accession>A0A6I6K3J5</accession>
<protein>
    <submittedName>
        <fullName evidence="2">Exo-alpha-sialidase</fullName>
    </submittedName>
</protein>
<dbReference type="InterPro" id="IPR036278">
    <property type="entry name" value="Sialidase_sf"/>
</dbReference>